<keyword evidence="4" id="KW-1185">Reference proteome</keyword>
<feature type="domain" description="Fibronectin type-III" evidence="2">
    <location>
        <begin position="1345"/>
        <end position="1438"/>
    </location>
</feature>
<dbReference type="Pfam" id="PF19081">
    <property type="entry name" value="Ig_7"/>
    <property type="match status" value="1"/>
</dbReference>
<dbReference type="Pfam" id="PF13585">
    <property type="entry name" value="CHU_C"/>
    <property type="match status" value="1"/>
</dbReference>
<dbReference type="InterPro" id="IPR013783">
    <property type="entry name" value="Ig-like_fold"/>
</dbReference>
<dbReference type="Proteomes" id="UP000767947">
    <property type="component" value="Unassembled WGS sequence"/>
</dbReference>
<dbReference type="EMBL" id="JAAMPT010000186">
    <property type="protein sequence ID" value="NMH23902.1"/>
    <property type="molecule type" value="Genomic_DNA"/>
</dbReference>
<accession>A0ABX1QPD9</accession>
<dbReference type="PANTHER" id="PTHR46708:SF2">
    <property type="entry name" value="FIBRONECTIN TYPE-III DOMAIN-CONTAINING PROTEIN"/>
    <property type="match status" value="1"/>
</dbReference>
<evidence type="ECO:0000256" key="1">
    <source>
        <dbReference type="ARBA" id="ARBA00022737"/>
    </source>
</evidence>
<dbReference type="Pfam" id="PF00041">
    <property type="entry name" value="fn3"/>
    <property type="match status" value="3"/>
</dbReference>
<dbReference type="PANTHER" id="PTHR46708">
    <property type="entry name" value="TENASCIN"/>
    <property type="match status" value="1"/>
</dbReference>
<dbReference type="InterPro" id="IPR003961">
    <property type="entry name" value="FN3_dom"/>
</dbReference>
<dbReference type="InterPro" id="IPR050991">
    <property type="entry name" value="ECM_Regulatory_Proteins"/>
</dbReference>
<dbReference type="RefSeq" id="WP_169522457.1">
    <property type="nucleotide sequence ID" value="NZ_JAAMPT010000186.1"/>
</dbReference>
<dbReference type="SMART" id="SM00060">
    <property type="entry name" value="FN3"/>
    <property type="match status" value="6"/>
</dbReference>
<dbReference type="NCBIfam" id="TIGR04131">
    <property type="entry name" value="Bac_Flav_CTERM"/>
    <property type="match status" value="1"/>
</dbReference>
<sequence length="2555" mass="275097">MQKNYPFFETTFLKTKSGFFQKNDTNVGRRIDKMVLQQFCVLLMLLFSSFGYSQLAIENFETGIPVTWAVGGAQNGTQTTFTNNWVHTPTGGYLSSGGATVNPASNNTQGTTAEYFMITPQFLTPSDGQIRFFTKQGSFTNRGTIYQLRISTANQPDLASFNTILQSWTEAQLNVAATTWEEKIINIPTIPSGIPVYLAFVAVTNQTGTTATSGDSWFIDNVRVISSCAPVTNPMIVPSENGATISWTHPTATQFGIDVVPTGAGHSPTGITTGNSYLAEGLDPSTSYDVYIIANCDSSTNSVWAGPFPFTTTTVGLSCNTSITIPPDVTTTPYVLSANLDQFYDANTYVEMNSQGFSCQPIGQTMNLLSGNHVYLSYTPTTSGLINITQTANVISGGGGNNCYNNLSSVFVFDGCAGVGTSAACLGAIATTSNALTAQIPNFYAEAGHNYVFVISSPYQRTNPGAGICFTFTISGSTCPSPSQPSITIDALQQNTATASWDNVQNLVSAWEYIALPATSPAPTAGQTGTIATSTNVNNPLSGLTAGLAYNLYVRSVCNGTPGEWSAPRAFTTQCNTQPLPYYTGFTNASTANGIPEPCWAVLNLNNDAYAFNYGGDWQGEPVAKLATGNAGNNTNDMLITPQFNFDGVTQKRLRFKYQVYGNWGLIVDNPIGGPGSFEILLSTSGVGEEDFTTVLVPLASYTTAYNYIEMIVPIPANITGSVNIAWKLPSGALQTGIQFYIDDVYVEDMPACSEPLYPTITPGSITNTSLELSWTNGYNNTQWQIVAQPEGTGTPTTTGILVNTNPYTLTDLIPSTRYEIYVRAYCNETEQSIWAGPIFFHTLCDPQPTPYYESFNDSDPDTKKFCWSQRNIAGDNTEWRINENDATIQAAPSFFIPFGGFDDWLVSGPVNAVGLKRLRYNYRAVTGIFNPAPRGNFEVLLSTTPDFATYTTIIPSHDFTNTSYEERTALFTGTGVMYIAFRVPPTMTDFNNSGIMFINDVTIDDAPACPFPTDLTATNPTQNSITLGWTAGYNETAWEVKIQEPGDGIPTSNGIAVQTTPSTTQGGLQPNTAYEYYVRAVCSETEKSEWRGPFLFRTDCVVYPSPFIETFEPTSDTKSCWRIIDGNVNGDTWQLNSTVNPIFGEMMAGMFTGNNGNNDDWLISPTITVQPNQRLRFYYKTYSEYYEEDLKVKISSNGTDITQFNTIIYENNKVIPTDATGTIAGVNTITMTSTDGVRIGDRVDIPGWVIPFGSTVTAINGNVITISGNADVTASGPLNVTFVHEIINNTVVREAVINLTGITAPTNINFGFYIPYFPPNPWNYRGQLLFIDNFIIEDVPACPSVSNVSVSNIIDTSASINWQPNGTETSWEISVQPFGTSAPTGDTLPEYLHTATAHPYTVTNLTPATKYEYYIRAICTDGGSQWVGPFEFTTRCDFTNVCQYTITVTNGNTGTVTDNVSVMQNGVEVQAIEFPGFGQTSLDYTIFLCTGVEFNLYWNGFGSGVQYSEAQMVLKDEFNNVIWTSPLGLGTVNTNLYTGFASCGVITCPQPTNLAVNNQGVLSWTAGGSEAQWEVAIQPMENGTLPQSGIIVNSPNYTPIAADFADLTAGTYEFFVRAICGTNDNSYWSGPKVFVRNDEPANAIRLQTNADEMCNASGTKASFIGATASTVPTTCEGVNGGDIWFDFVATSKVHYIEIKDLAPGSYYDSSFEGPWPRIITSLYEELTDGSLVEKGCSDNNSFTAIYSSELTVGTTYKIRLKLNDTIPNSKTFSICVTTPNDMCDINAFNYDFEKLAMQEVTGVSTIITHLVVPGWRTNTDWGTMFFSESINSIGSQSYSGGQHLQITADEPETWDPNDPNIKGLYKDMDTSEATEVDYSFASGSRAGGSSIQLYAGPVSGPFELVIEDFTNEIQWKFISGTYNVPVGQTKTRFIFRPKENAIGHIIDAANFKIPTEISTEEGVTLDCTTTTTTLVARGIGQWIADENNPSTVVIASPNSGTTAVTGFNSPGNYVFHWKTRYCEQSITIEKQGTTDVPQVTSPINYCLNDTATALTATVAEGNTMIWYTQPTGGTGTTVAPTPSTATAGNSQVFYVAAVDANGCEGTRVQIVVQVNDIPTATISGTTTICEGTTTVISFVGTPNAVVTYTVNGGSNQTTTLDATGNGSVTTATLSANANYALVSASITNGITCTQTLSGSALVTVEPLATATISGTTAICDGSTATITFNGTANATVTYTINGGANQTIVLNGSGNATITTPALSTTTTYALVSVAAPGSLACSQNQTGSAVITVNPIITPETDFDFDLTYCTGSASELPNYATGFTTGGLFSAPAGLSINTTTGEINFANSTAGTYLIKYRIEPNPAACNVGGESTFEITISESLAFTIDQKCENSMLTLFVVNPAFNTDAATYTWTQNGSTVGTNETLNVEEYLAQNPSLNLPLTFELTVGLNGCDSSATYTVESNPCQIIPRGISPNNDGLNDTFDLTGFGVRKITIFNRYGVEVFTFSGNYTNQWKGQTNGGKDLPDGTYFYSLETTNGNKTGWVYINREY</sequence>
<evidence type="ECO:0000313" key="3">
    <source>
        <dbReference type="EMBL" id="NMH23902.1"/>
    </source>
</evidence>
<dbReference type="InterPro" id="IPR026341">
    <property type="entry name" value="T9SS_type_B"/>
</dbReference>
<feature type="domain" description="Fibronectin type-III" evidence="2">
    <location>
        <begin position="481"/>
        <end position="576"/>
    </location>
</feature>
<dbReference type="InterPro" id="IPR044023">
    <property type="entry name" value="Ig_7"/>
</dbReference>
<dbReference type="Gene3D" id="2.60.120.200">
    <property type="match status" value="4"/>
</dbReference>
<reference evidence="3 4" key="1">
    <citation type="submission" date="2020-02" db="EMBL/GenBank/DDBJ databases">
        <title>Flavobacterium sp. genome.</title>
        <authorList>
            <person name="Jung H.S."/>
            <person name="Baek J.H."/>
            <person name="Jeon C.O."/>
        </authorList>
    </citation>
    <scope>NUCLEOTIDE SEQUENCE [LARGE SCALE GENOMIC DNA]</scope>
    <source>
        <strain evidence="3 4">SE-s27</strain>
    </source>
</reference>
<organism evidence="3 4">
    <name type="scientific">Flavobacterium solisilvae</name>
    <dbReference type="NCBI Taxonomy" id="1852019"/>
    <lineage>
        <taxon>Bacteria</taxon>
        <taxon>Pseudomonadati</taxon>
        <taxon>Bacteroidota</taxon>
        <taxon>Flavobacteriia</taxon>
        <taxon>Flavobacteriales</taxon>
        <taxon>Flavobacteriaceae</taxon>
        <taxon>Flavobacterium</taxon>
    </lineage>
</organism>
<evidence type="ECO:0000259" key="2">
    <source>
        <dbReference type="PROSITE" id="PS50853"/>
    </source>
</evidence>
<dbReference type="CDD" id="cd00063">
    <property type="entry name" value="FN3"/>
    <property type="match status" value="3"/>
</dbReference>
<dbReference type="NCBIfam" id="NF038128">
    <property type="entry name" value="choice_anch_J"/>
    <property type="match status" value="4"/>
</dbReference>
<comment type="caution">
    <text evidence="3">The sequence shown here is derived from an EMBL/GenBank/DDBJ whole genome shotgun (WGS) entry which is preliminary data.</text>
</comment>
<feature type="domain" description="Fibronectin type-III" evidence="2">
    <location>
        <begin position="755"/>
        <end position="846"/>
    </location>
</feature>
<name>A0ABX1QPD9_9FLAO</name>
<dbReference type="InterPro" id="IPR011628">
    <property type="entry name" value="Cleaved_adhesin"/>
</dbReference>
<feature type="domain" description="Fibronectin type-III" evidence="2">
    <location>
        <begin position="1012"/>
        <end position="1102"/>
    </location>
</feature>
<evidence type="ECO:0000313" key="4">
    <source>
        <dbReference type="Proteomes" id="UP000767947"/>
    </source>
</evidence>
<dbReference type="SUPFAM" id="SSF49265">
    <property type="entry name" value="Fibronectin type III"/>
    <property type="match status" value="4"/>
</dbReference>
<gene>
    <name evidence="3" type="ORF">G6042_01305</name>
</gene>
<feature type="domain" description="Fibronectin type-III" evidence="2">
    <location>
        <begin position="230"/>
        <end position="316"/>
    </location>
</feature>
<dbReference type="InterPro" id="IPR036116">
    <property type="entry name" value="FN3_sf"/>
</dbReference>
<proteinExistence type="predicted"/>
<dbReference type="Pfam" id="PF07675">
    <property type="entry name" value="Cleaved_Adhesin"/>
    <property type="match status" value="2"/>
</dbReference>
<dbReference type="Gene3D" id="2.60.40.10">
    <property type="entry name" value="Immunoglobulins"/>
    <property type="match status" value="3"/>
</dbReference>
<keyword evidence="1" id="KW-0677">Repeat</keyword>
<dbReference type="PROSITE" id="PS50853">
    <property type="entry name" value="FN3"/>
    <property type="match status" value="5"/>
</dbReference>
<protein>
    <submittedName>
        <fullName evidence="3">T9SS type B sorting domain-containing protein</fullName>
    </submittedName>
</protein>